<dbReference type="InterPro" id="IPR036873">
    <property type="entry name" value="Rhodanese-like_dom_sf"/>
</dbReference>
<evidence type="ECO:0000313" key="3">
    <source>
        <dbReference type="Proteomes" id="UP000559010"/>
    </source>
</evidence>
<evidence type="ECO:0000313" key="2">
    <source>
        <dbReference type="EMBL" id="NMM49295.1"/>
    </source>
</evidence>
<dbReference type="InterPro" id="IPR001763">
    <property type="entry name" value="Rhodanese-like_dom"/>
</dbReference>
<dbReference type="AlphaFoldDB" id="A0A848J1A1"/>
<dbReference type="Pfam" id="PF00581">
    <property type="entry name" value="Rhodanese"/>
    <property type="match status" value="1"/>
</dbReference>
<comment type="caution">
    <text evidence="2">The sequence shown here is derived from an EMBL/GenBank/DDBJ whole genome shotgun (WGS) entry which is preliminary data.</text>
</comment>
<name>A0A848J1A1_9BACT</name>
<dbReference type="InterPro" id="IPR050229">
    <property type="entry name" value="GlpE_sulfurtransferase"/>
</dbReference>
<evidence type="ECO:0000259" key="1">
    <source>
        <dbReference type="PROSITE" id="PS50206"/>
    </source>
</evidence>
<accession>A0A848J1A1</accession>
<dbReference type="PANTHER" id="PTHR43031">
    <property type="entry name" value="FAD-DEPENDENT OXIDOREDUCTASE"/>
    <property type="match status" value="1"/>
</dbReference>
<dbReference type="SUPFAM" id="SSF52821">
    <property type="entry name" value="Rhodanese/Cell cycle control phosphatase"/>
    <property type="match status" value="1"/>
</dbReference>
<keyword evidence="3" id="KW-1185">Reference proteome</keyword>
<dbReference type="CDD" id="cd00158">
    <property type="entry name" value="RHOD"/>
    <property type="match status" value="1"/>
</dbReference>
<dbReference type="Gene3D" id="3.40.250.10">
    <property type="entry name" value="Rhodanese-like domain"/>
    <property type="match status" value="1"/>
</dbReference>
<dbReference type="PANTHER" id="PTHR43031:SF1">
    <property type="entry name" value="PYRIDINE NUCLEOTIDE-DISULPHIDE OXIDOREDUCTASE"/>
    <property type="match status" value="1"/>
</dbReference>
<dbReference type="PROSITE" id="PS50206">
    <property type="entry name" value="RHODANESE_3"/>
    <property type="match status" value="1"/>
</dbReference>
<proteinExistence type="predicted"/>
<dbReference type="SMART" id="SM00450">
    <property type="entry name" value="RHOD"/>
    <property type="match status" value="1"/>
</dbReference>
<dbReference type="EMBL" id="JABBNU010000007">
    <property type="protein sequence ID" value="NMM49295.1"/>
    <property type="molecule type" value="Genomic_DNA"/>
</dbReference>
<reference evidence="2 3" key="1">
    <citation type="submission" date="2020-04" db="EMBL/GenBank/DDBJ databases">
        <title>Flammeovirgaceae bacterium KN852 isolated from deep sea.</title>
        <authorList>
            <person name="Zhang D.-C."/>
        </authorList>
    </citation>
    <scope>NUCLEOTIDE SEQUENCE [LARGE SCALE GENOMIC DNA]</scope>
    <source>
        <strain evidence="2 3">KN852</strain>
    </source>
</reference>
<dbReference type="RefSeq" id="WP_169682275.1">
    <property type="nucleotide sequence ID" value="NZ_JABBNU010000007.1"/>
</dbReference>
<gene>
    <name evidence="2" type="ORF">HH304_12865</name>
</gene>
<sequence>MNNHLSPREYLDLVENNSQLITFDVREKWEHEELPFGDLNISVYELPNILSQVDQYKNNDIVVCCKTGKRGLIAMKILRANGFKSVKNLSGGITALNELKELTIS</sequence>
<dbReference type="Proteomes" id="UP000559010">
    <property type="component" value="Unassembled WGS sequence"/>
</dbReference>
<protein>
    <submittedName>
        <fullName evidence="2">Rhodanese-like domain-containing protein</fullName>
    </submittedName>
</protein>
<feature type="domain" description="Rhodanese" evidence="1">
    <location>
        <begin position="31"/>
        <end position="105"/>
    </location>
</feature>
<organism evidence="2 3">
    <name type="scientific">Marinigracilibium pacificum</name>
    <dbReference type="NCBI Taxonomy" id="2729599"/>
    <lineage>
        <taxon>Bacteria</taxon>
        <taxon>Pseudomonadati</taxon>
        <taxon>Bacteroidota</taxon>
        <taxon>Cytophagia</taxon>
        <taxon>Cytophagales</taxon>
        <taxon>Flammeovirgaceae</taxon>
        <taxon>Marinigracilibium</taxon>
    </lineage>
</organism>